<evidence type="ECO:0000313" key="1">
    <source>
        <dbReference type="EMBL" id="GAI45277.1"/>
    </source>
</evidence>
<dbReference type="EMBL" id="BARV01024224">
    <property type="protein sequence ID" value="GAI45277.1"/>
    <property type="molecule type" value="Genomic_DNA"/>
</dbReference>
<name>X1NMM8_9ZZZZ</name>
<proteinExistence type="predicted"/>
<comment type="caution">
    <text evidence="1">The sequence shown here is derived from an EMBL/GenBank/DDBJ whole genome shotgun (WGS) entry which is preliminary data.</text>
</comment>
<gene>
    <name evidence="1" type="ORF">S06H3_39574</name>
</gene>
<sequence>MVLGPKEYATPEQFELLKKFKKQGTLAEKELTRELWLTYEQAFELGYDVAEGEEFLLSPTERKPEALYGGIPPSHKARST</sequence>
<dbReference type="AlphaFoldDB" id="X1NMM8"/>
<reference evidence="1" key="1">
    <citation type="journal article" date="2014" name="Front. Microbiol.">
        <title>High frequency of phylogenetically diverse reductive dehalogenase-homologous genes in deep subseafloor sedimentary metagenomes.</title>
        <authorList>
            <person name="Kawai M."/>
            <person name="Futagami T."/>
            <person name="Toyoda A."/>
            <person name="Takaki Y."/>
            <person name="Nishi S."/>
            <person name="Hori S."/>
            <person name="Arai W."/>
            <person name="Tsubouchi T."/>
            <person name="Morono Y."/>
            <person name="Uchiyama I."/>
            <person name="Ito T."/>
            <person name="Fujiyama A."/>
            <person name="Inagaki F."/>
            <person name="Takami H."/>
        </authorList>
    </citation>
    <scope>NUCLEOTIDE SEQUENCE</scope>
    <source>
        <strain evidence="1">Expedition CK06-06</strain>
    </source>
</reference>
<protein>
    <submittedName>
        <fullName evidence="1">Uncharacterized protein</fullName>
    </submittedName>
</protein>
<accession>X1NMM8</accession>
<organism evidence="1">
    <name type="scientific">marine sediment metagenome</name>
    <dbReference type="NCBI Taxonomy" id="412755"/>
    <lineage>
        <taxon>unclassified sequences</taxon>
        <taxon>metagenomes</taxon>
        <taxon>ecological metagenomes</taxon>
    </lineage>
</organism>